<dbReference type="Proteomes" id="UP000234498">
    <property type="component" value="Unassembled WGS sequence"/>
</dbReference>
<evidence type="ECO:0000313" key="3">
    <source>
        <dbReference type="Proteomes" id="UP000234498"/>
    </source>
</evidence>
<keyword evidence="1" id="KW-1133">Transmembrane helix</keyword>
<gene>
    <name evidence="2" type="ORF">BLIN101_02014</name>
</gene>
<organism evidence="2 3">
    <name type="scientific">Brevibacterium linens</name>
    <dbReference type="NCBI Taxonomy" id="1703"/>
    <lineage>
        <taxon>Bacteria</taxon>
        <taxon>Bacillati</taxon>
        <taxon>Actinomycetota</taxon>
        <taxon>Actinomycetes</taxon>
        <taxon>Micrococcales</taxon>
        <taxon>Brevibacteriaceae</taxon>
        <taxon>Brevibacterium</taxon>
    </lineage>
</organism>
<dbReference type="EMBL" id="FXZA01000010">
    <property type="protein sequence ID" value="SMX83375.1"/>
    <property type="molecule type" value="Genomic_DNA"/>
</dbReference>
<evidence type="ECO:0000256" key="1">
    <source>
        <dbReference type="SAM" id="Phobius"/>
    </source>
</evidence>
<keyword evidence="1" id="KW-0472">Membrane</keyword>
<feature type="transmembrane region" description="Helical" evidence="1">
    <location>
        <begin position="12"/>
        <end position="38"/>
    </location>
</feature>
<keyword evidence="1" id="KW-0812">Transmembrane</keyword>
<reference evidence="2 3" key="1">
    <citation type="submission" date="2017-03" db="EMBL/GenBank/DDBJ databases">
        <authorList>
            <person name="Afonso C.L."/>
            <person name="Miller P.J."/>
            <person name="Scott M.A."/>
            <person name="Spackman E."/>
            <person name="Goraichik I."/>
            <person name="Dimitrov K.M."/>
            <person name="Suarez D.L."/>
            <person name="Swayne D.E."/>
        </authorList>
    </citation>
    <scope>NUCLEOTIDE SEQUENCE [LARGE SCALE GENOMIC DNA]</scope>
    <source>
        <strain evidence="2 3">Mu101</strain>
    </source>
</reference>
<name>A0A2H1J784_BRELN</name>
<dbReference type="RefSeq" id="WP_101595282.1">
    <property type="nucleotide sequence ID" value="NZ_FXZA01000010.1"/>
</dbReference>
<sequence length="122" mass="13023">MSKPQRAKARRAASRAFIVITAAWLVGVFGLIIAWLLAPDSLPEGQCSGLGFGCTLTPRDSIQFAGFFFALPVTIFWFVAGAIATSLLGRFSTLSWRWIALISLGICMATGVLAIGAVVILF</sequence>
<evidence type="ECO:0008006" key="4">
    <source>
        <dbReference type="Google" id="ProtNLM"/>
    </source>
</evidence>
<feature type="transmembrane region" description="Helical" evidence="1">
    <location>
        <begin position="65"/>
        <end position="88"/>
    </location>
</feature>
<proteinExistence type="predicted"/>
<protein>
    <recommendedName>
        <fullName evidence="4">Vitamin K epoxide reductase</fullName>
    </recommendedName>
</protein>
<accession>A0A2H1J784</accession>
<dbReference type="OrthoDB" id="4872219at2"/>
<dbReference type="AlphaFoldDB" id="A0A2H1J784"/>
<evidence type="ECO:0000313" key="2">
    <source>
        <dbReference type="EMBL" id="SMX83375.1"/>
    </source>
</evidence>
<feature type="transmembrane region" description="Helical" evidence="1">
    <location>
        <begin position="100"/>
        <end position="121"/>
    </location>
</feature>